<dbReference type="SUPFAM" id="SSF102114">
    <property type="entry name" value="Radical SAM enzymes"/>
    <property type="match status" value="1"/>
</dbReference>
<evidence type="ECO:0000256" key="3">
    <source>
        <dbReference type="ARBA" id="ARBA00022723"/>
    </source>
</evidence>
<keyword evidence="5" id="KW-0411">Iron-sulfur</keyword>
<evidence type="ECO:0000256" key="5">
    <source>
        <dbReference type="ARBA" id="ARBA00023014"/>
    </source>
</evidence>
<proteinExistence type="inferred from homology"/>
<dbReference type="SFLD" id="SFLDS00029">
    <property type="entry name" value="Radical_SAM"/>
    <property type="match status" value="1"/>
</dbReference>
<dbReference type="Pfam" id="PF04055">
    <property type="entry name" value="Radical_SAM"/>
    <property type="match status" value="1"/>
</dbReference>
<organism evidence="8 9">
    <name type="scientific">Candidatus Jettenia ecosi</name>
    <dbReference type="NCBI Taxonomy" id="2494326"/>
    <lineage>
        <taxon>Bacteria</taxon>
        <taxon>Pseudomonadati</taxon>
        <taxon>Planctomycetota</taxon>
        <taxon>Candidatus Brocadiia</taxon>
        <taxon>Candidatus Brocadiales</taxon>
        <taxon>Candidatus Brocadiaceae</taxon>
        <taxon>Candidatus Jettenia</taxon>
    </lineage>
</organism>
<gene>
    <name evidence="8" type="ORF">JETT_2312</name>
</gene>
<dbReference type="AlphaFoldDB" id="A0A533QLF3"/>
<evidence type="ECO:0000313" key="9">
    <source>
        <dbReference type="Proteomes" id="UP000319783"/>
    </source>
</evidence>
<dbReference type="GO" id="GO:0046872">
    <property type="term" value="F:metal ion binding"/>
    <property type="evidence" value="ECO:0007669"/>
    <property type="project" value="UniProtKB-KW"/>
</dbReference>
<dbReference type="SFLD" id="SFLDG01067">
    <property type="entry name" value="SPASM/twitch_domain_containing"/>
    <property type="match status" value="1"/>
</dbReference>
<dbReference type="PANTHER" id="PTHR43273">
    <property type="entry name" value="ANAEROBIC SULFATASE-MATURATING ENZYME HOMOLOG ASLB-RELATED"/>
    <property type="match status" value="1"/>
</dbReference>
<reference evidence="8 9" key="1">
    <citation type="submission" date="2019-04" db="EMBL/GenBank/DDBJ databases">
        <title>Genome of a novel bacterium Candidatus Jettenia ecosi reconstructed from metagenome of an anammox bioreactor.</title>
        <authorList>
            <person name="Mardanov A.V."/>
            <person name="Beletsky A.V."/>
            <person name="Ravin N.V."/>
            <person name="Botchkova E.A."/>
            <person name="Litti Y.V."/>
            <person name="Nozhevnikova A.N."/>
        </authorList>
    </citation>
    <scope>NUCLEOTIDE SEQUENCE [LARGE SCALE GENOMIC DNA]</scope>
    <source>
        <strain evidence="8">J2</strain>
    </source>
</reference>
<dbReference type="InterPro" id="IPR023867">
    <property type="entry name" value="Sulphatase_maturase_rSAM"/>
</dbReference>
<comment type="caution">
    <text evidence="8">The sequence shown here is derived from an EMBL/GenBank/DDBJ whole genome shotgun (WGS) entry which is preliminary data.</text>
</comment>
<keyword evidence="2" id="KW-0949">S-adenosyl-L-methionine</keyword>
<evidence type="ECO:0000256" key="4">
    <source>
        <dbReference type="ARBA" id="ARBA00023004"/>
    </source>
</evidence>
<name>A0A533QLF3_9BACT</name>
<keyword evidence="3" id="KW-0479">Metal-binding</keyword>
<dbReference type="GO" id="GO:0016491">
    <property type="term" value="F:oxidoreductase activity"/>
    <property type="evidence" value="ECO:0007669"/>
    <property type="project" value="InterPro"/>
</dbReference>
<dbReference type="CDD" id="cd01335">
    <property type="entry name" value="Radical_SAM"/>
    <property type="match status" value="1"/>
</dbReference>
<dbReference type="GO" id="GO:0051536">
    <property type="term" value="F:iron-sulfur cluster binding"/>
    <property type="evidence" value="ECO:0007669"/>
    <property type="project" value="UniProtKB-KW"/>
</dbReference>
<sequence length="368" mass="41786">MEIKKCIQFNGHDIFLIPGMNSDFLLYAPTLRTLLKIRDRFALRISENGLSQGVTDKGVRAVVLLLERSLKDAIKPFPMHQRKSKFFHLAIGLTKDCTLGCLYCHANAGKREEMPVELLYKTIHYAFETARKDNLKGINISFAVGGEPTTNWELFTSCIRRIKESEIQYGVSVHLSMTTNGYYGPNKRLFVAEHVHSVLLSLDGSPEIQNYHRPSLSGKESYPVVRDSALFFIKNVRSFAIRATISNHSVKKMPEIVEFFSREFGNQYHLVFEPLVPLGRATVNTHNISEPRQDEFVDYYIQAKELGQKLGIEIRTSAANHRRLVTSFCGAMSIPSFTVTTKGIVTTCERDIEVENFFSVFRNGIACF</sequence>
<dbReference type="EMBL" id="SULG01000049">
    <property type="protein sequence ID" value="TLD41410.1"/>
    <property type="molecule type" value="Genomic_DNA"/>
</dbReference>
<dbReference type="Gene3D" id="3.20.20.70">
    <property type="entry name" value="Aldolase class I"/>
    <property type="match status" value="1"/>
</dbReference>
<dbReference type="PANTHER" id="PTHR43273:SF3">
    <property type="entry name" value="ANAEROBIC SULFATASE-MATURATING ENZYME HOMOLOG ASLB-RELATED"/>
    <property type="match status" value="1"/>
</dbReference>
<evidence type="ECO:0000256" key="6">
    <source>
        <dbReference type="ARBA" id="ARBA00023601"/>
    </source>
</evidence>
<evidence type="ECO:0000256" key="2">
    <source>
        <dbReference type="ARBA" id="ARBA00022691"/>
    </source>
</evidence>
<keyword evidence="4" id="KW-0408">Iron</keyword>
<comment type="cofactor">
    <cofactor evidence="1">
        <name>[4Fe-4S] cluster</name>
        <dbReference type="ChEBI" id="CHEBI:49883"/>
    </cofactor>
</comment>
<dbReference type="Proteomes" id="UP000319783">
    <property type="component" value="Unassembled WGS sequence"/>
</dbReference>
<evidence type="ECO:0000259" key="7">
    <source>
        <dbReference type="PROSITE" id="PS51918"/>
    </source>
</evidence>
<dbReference type="InterPro" id="IPR007197">
    <property type="entry name" value="rSAM"/>
</dbReference>
<evidence type="ECO:0000256" key="1">
    <source>
        <dbReference type="ARBA" id="ARBA00001966"/>
    </source>
</evidence>
<protein>
    <submittedName>
        <fullName evidence="8">Transcriptional regulatory protein</fullName>
    </submittedName>
</protein>
<dbReference type="InterPro" id="IPR058240">
    <property type="entry name" value="rSAM_sf"/>
</dbReference>
<evidence type="ECO:0000313" key="8">
    <source>
        <dbReference type="EMBL" id="TLD41410.1"/>
    </source>
</evidence>
<accession>A0A533QLF3</accession>
<comment type="similarity">
    <text evidence="6">Belongs to the radical SAM superfamily. Anaerobic sulfatase-maturating enzyme family.</text>
</comment>
<dbReference type="InterPro" id="IPR013785">
    <property type="entry name" value="Aldolase_TIM"/>
</dbReference>
<dbReference type="PROSITE" id="PS51918">
    <property type="entry name" value="RADICAL_SAM"/>
    <property type="match status" value="1"/>
</dbReference>
<feature type="domain" description="Radical SAM core" evidence="7">
    <location>
        <begin position="79"/>
        <end position="313"/>
    </location>
</feature>